<dbReference type="Proteomes" id="UP000465712">
    <property type="component" value="Unassembled WGS sequence"/>
</dbReference>
<dbReference type="RefSeq" id="WP_161443276.1">
    <property type="nucleotide sequence ID" value="NZ_WXWW01000078.1"/>
</dbReference>
<reference evidence="2 3" key="1">
    <citation type="submission" date="2017-05" db="EMBL/GenBank/DDBJ databases">
        <title>High clonality and local adaptation shapes Vibrionaceae linages within an endangered oasis.</title>
        <authorList>
            <person name="Vazquez-Rosas-Landa M."/>
        </authorList>
    </citation>
    <scope>NUCLEOTIDE SEQUENCE [LARGE SCALE GENOMIC DNA]</scope>
    <source>
        <strain evidence="2 3">P46_P4S1P180</strain>
    </source>
</reference>
<comment type="caution">
    <text evidence="2">The sequence shown here is derived from an EMBL/GenBank/DDBJ whole genome shotgun (WGS) entry which is preliminary data.</text>
</comment>
<evidence type="ECO:0000313" key="3">
    <source>
        <dbReference type="Proteomes" id="UP000465712"/>
    </source>
</evidence>
<evidence type="ECO:0008006" key="4">
    <source>
        <dbReference type="Google" id="ProtNLM"/>
    </source>
</evidence>
<proteinExistence type="predicted"/>
<name>A0A7X4WBU1_9GAMM</name>
<gene>
    <name evidence="2" type="ORF">CAG72_04775</name>
</gene>
<sequence length="166" mass="18037">MDDINHNTDDNLAADNGPEPIYTEQDEREFLASLDDEFVPDDNGTAVQSKKVTDELNRMQGEASAMALLKASEGLIRQFAHPDFQFDDAQLANVAKSAGPLFVKYGGNLPPWLLEYKEEFTFVVAAGALGFTSVNQVRQLKAADNAKVVQKAKAAKGGTDETSTPE</sequence>
<evidence type="ECO:0000256" key="1">
    <source>
        <dbReference type="SAM" id="MobiDB-lite"/>
    </source>
</evidence>
<feature type="region of interest" description="Disordered" evidence="1">
    <location>
        <begin position="1"/>
        <end position="20"/>
    </location>
</feature>
<dbReference type="EMBL" id="WXWW01000078">
    <property type="protein sequence ID" value="NAW64525.1"/>
    <property type="molecule type" value="Genomic_DNA"/>
</dbReference>
<accession>A0A7X4WBU1</accession>
<organism evidence="2 3">
    <name type="scientific">Photobacterium halotolerans</name>
    <dbReference type="NCBI Taxonomy" id="265726"/>
    <lineage>
        <taxon>Bacteria</taxon>
        <taxon>Pseudomonadati</taxon>
        <taxon>Pseudomonadota</taxon>
        <taxon>Gammaproteobacteria</taxon>
        <taxon>Vibrionales</taxon>
        <taxon>Vibrionaceae</taxon>
        <taxon>Photobacterium</taxon>
    </lineage>
</organism>
<dbReference type="AlphaFoldDB" id="A0A7X4WBU1"/>
<protein>
    <recommendedName>
        <fullName evidence="4">BCTnown</fullName>
    </recommendedName>
</protein>
<evidence type="ECO:0000313" key="2">
    <source>
        <dbReference type="EMBL" id="NAW64525.1"/>
    </source>
</evidence>